<proteinExistence type="predicted"/>
<dbReference type="Pfam" id="PF03033">
    <property type="entry name" value="Glyco_transf_28"/>
    <property type="match status" value="1"/>
</dbReference>
<comment type="caution">
    <text evidence="5">The sequence shown here is derived from an EMBL/GenBank/DDBJ whole genome shotgun (WGS) entry which is preliminary data.</text>
</comment>
<dbReference type="Gene3D" id="3.40.50.2000">
    <property type="entry name" value="Glycogen Phosphorylase B"/>
    <property type="match status" value="2"/>
</dbReference>
<keyword evidence="1" id="KW-0808">Transferase</keyword>
<dbReference type="InterPro" id="IPR050426">
    <property type="entry name" value="Glycosyltransferase_28"/>
</dbReference>
<dbReference type="GO" id="GO:0016758">
    <property type="term" value="F:hexosyltransferase activity"/>
    <property type="evidence" value="ECO:0007669"/>
    <property type="project" value="InterPro"/>
</dbReference>
<dbReference type="InterPro" id="IPR010610">
    <property type="entry name" value="EryCIII-like_C"/>
</dbReference>
<dbReference type="InterPro" id="IPR004276">
    <property type="entry name" value="GlycoTrans_28_N"/>
</dbReference>
<dbReference type="Proteomes" id="UP000536624">
    <property type="component" value="Unassembled WGS sequence"/>
</dbReference>
<sequence>MVQRGQRRREVSLAGGGGRARGLAGHDEGVPPIAQRERSGARSTAEQGAQIGAERRCVVMPADAGIGAHEVPERFGAPIRTAGHQGLGGQCAGVHDAGVERRDIAHLVGLRLAAPVARGGQGAELGVGEDGRGGRGGRGHGHRALDDGPDQAGRQTGRERPAPVPHQMVMRVLRRAHPGEEGESAQPFRLGAAVQCAQRGPAPGERTQLLPHRVQFTSDQLVQRAFPRHDRGDRGDGRAERAEALDQLEPGQRVRGVPAVAARTASALGQQPDVRVVADGLHRQSGTRGQLADAHRVPVLCAARHSCLNLHRAGAISVRGDRRCPSVPGAALAEEDHHMRILIVTAGSRGDVAPFTGLGRRLLDAGHEVAVAAHAPFAGLVRGCGLDHRPLPGDPRELIRARGRAASPGEARAVTAAFLDRLADGVVGAVADGTDLVLTAFGPAGLSRAAGEACAVPVIGTYLAPSFATKEFPLPGASGAAGGPGAPGVHGAPGGPGGPGGPGEPGGPGAPGDGGLGPEGNLAAGRELLARAGGLQAEVLTRLRARLGLPATASPEPDAEIRPVLHGFSPLVVPRPADWPSQVEVVGYWWPARPRDWQPPAELTDFLQAGPPPVFIGFGSMAPGQGERLGELVTAAVARAGVRAVVQAGWAGLTASGDDVLTVGDLPHDWLFPRTAAVVHHAGAGTTAAGLRAGVPAVAVPAMADQPFWAARLHRLGVAPRPLPLDALTAESLGTAITACLTDPALGRRAADLAEAVAAEDGAAAVLAHIGAVGRGEAGHGDRTSGEPGAS</sequence>
<dbReference type="GO" id="GO:0008194">
    <property type="term" value="F:UDP-glycosyltransferase activity"/>
    <property type="evidence" value="ECO:0007669"/>
    <property type="project" value="InterPro"/>
</dbReference>
<dbReference type="InterPro" id="IPR002213">
    <property type="entry name" value="UDP_glucos_trans"/>
</dbReference>
<feature type="compositionally biased region" description="Basic and acidic residues" evidence="2">
    <location>
        <begin position="24"/>
        <end position="40"/>
    </location>
</feature>
<evidence type="ECO:0000256" key="1">
    <source>
        <dbReference type="ARBA" id="ARBA00022679"/>
    </source>
</evidence>
<evidence type="ECO:0000313" key="6">
    <source>
        <dbReference type="Proteomes" id="UP000536624"/>
    </source>
</evidence>
<feature type="region of interest" description="Disordered" evidence="2">
    <location>
        <begin position="1"/>
        <end position="49"/>
    </location>
</feature>
<evidence type="ECO:0000259" key="3">
    <source>
        <dbReference type="Pfam" id="PF03033"/>
    </source>
</evidence>
<evidence type="ECO:0008006" key="7">
    <source>
        <dbReference type="Google" id="ProtNLM"/>
    </source>
</evidence>
<feature type="domain" description="Erythromycin biosynthesis protein CIII-like C-terminal" evidence="4">
    <location>
        <begin position="654"/>
        <end position="766"/>
    </location>
</feature>
<evidence type="ECO:0000313" key="5">
    <source>
        <dbReference type="EMBL" id="NIY68492.1"/>
    </source>
</evidence>
<dbReference type="PANTHER" id="PTHR48050:SF13">
    <property type="entry name" value="STEROL 3-BETA-GLUCOSYLTRANSFERASE UGT80A2"/>
    <property type="match status" value="1"/>
</dbReference>
<feature type="region of interest" description="Disordered" evidence="2">
    <location>
        <begin position="478"/>
        <end position="521"/>
    </location>
</feature>
<reference evidence="5 6" key="1">
    <citation type="submission" date="2020-02" db="EMBL/GenBank/DDBJ databases">
        <title>Streptomyces malaysiensis DSM14702 (JHCC583434, PFL_A843) Genome sequencing and assembly.</title>
        <authorList>
            <person name="Samborskyy M."/>
        </authorList>
    </citation>
    <scope>NUCLEOTIDE SEQUENCE [LARGE SCALE GENOMIC DNA]</scope>
    <source>
        <strain evidence="5 6">DSM 14702</strain>
    </source>
</reference>
<dbReference type="GO" id="GO:0033072">
    <property type="term" value="P:vancomycin biosynthetic process"/>
    <property type="evidence" value="ECO:0007669"/>
    <property type="project" value="UniProtKB-ARBA"/>
</dbReference>
<evidence type="ECO:0000259" key="4">
    <source>
        <dbReference type="Pfam" id="PF06722"/>
    </source>
</evidence>
<organism evidence="5 6">
    <name type="scientific">Streptomyces malaysiensis</name>
    <dbReference type="NCBI Taxonomy" id="92644"/>
    <lineage>
        <taxon>Bacteria</taxon>
        <taxon>Bacillati</taxon>
        <taxon>Actinomycetota</taxon>
        <taxon>Actinomycetes</taxon>
        <taxon>Kitasatosporales</taxon>
        <taxon>Streptomycetaceae</taxon>
        <taxon>Streptomyces</taxon>
        <taxon>Streptomyces violaceusniger group</taxon>
    </lineage>
</organism>
<dbReference type="EMBL" id="JAALLH010000001">
    <property type="protein sequence ID" value="NIY68492.1"/>
    <property type="molecule type" value="Genomic_DNA"/>
</dbReference>
<accession>A0A7X5X8F7</accession>
<dbReference type="SUPFAM" id="SSF53756">
    <property type="entry name" value="UDP-Glycosyltransferase/glycogen phosphorylase"/>
    <property type="match status" value="1"/>
</dbReference>
<dbReference type="FunFam" id="3.40.50.2000:FF:000009">
    <property type="entry name" value="Sterol 3-beta-glucosyltransferase UGT80A2"/>
    <property type="match status" value="1"/>
</dbReference>
<name>A0A7X5X8F7_STRMQ</name>
<feature type="compositionally biased region" description="Gly residues" evidence="2">
    <location>
        <begin position="479"/>
        <end position="518"/>
    </location>
</feature>
<gene>
    <name evidence="5" type="ORF">SMALB_6585</name>
</gene>
<dbReference type="Pfam" id="PF06722">
    <property type="entry name" value="EryCIII-like_C"/>
    <property type="match status" value="1"/>
</dbReference>
<dbReference type="AlphaFoldDB" id="A0A7X5X8F7"/>
<feature type="domain" description="Glycosyltransferase family 28 N-terminal" evidence="3">
    <location>
        <begin position="341"/>
        <end position="472"/>
    </location>
</feature>
<protein>
    <recommendedName>
        <fullName evidence="7">Glycosyltransferase</fullName>
    </recommendedName>
</protein>
<feature type="region of interest" description="Disordered" evidence="2">
    <location>
        <begin position="121"/>
        <end position="163"/>
    </location>
</feature>
<dbReference type="PANTHER" id="PTHR48050">
    <property type="entry name" value="STEROL 3-BETA-GLUCOSYLTRANSFERASE"/>
    <property type="match status" value="1"/>
</dbReference>
<dbReference type="GO" id="GO:0005975">
    <property type="term" value="P:carbohydrate metabolic process"/>
    <property type="evidence" value="ECO:0007669"/>
    <property type="project" value="InterPro"/>
</dbReference>
<evidence type="ECO:0000256" key="2">
    <source>
        <dbReference type="SAM" id="MobiDB-lite"/>
    </source>
</evidence>
<dbReference type="CDD" id="cd03784">
    <property type="entry name" value="GT1_Gtf-like"/>
    <property type="match status" value="1"/>
</dbReference>